<proteinExistence type="predicted"/>
<dbReference type="Proteomes" id="UP000712527">
    <property type="component" value="Unassembled WGS sequence"/>
</dbReference>
<dbReference type="InterPro" id="IPR051534">
    <property type="entry name" value="CBASS_pafABC_assoc_protein"/>
</dbReference>
<dbReference type="PANTHER" id="PTHR34580:SF3">
    <property type="entry name" value="PROTEIN PAFB"/>
    <property type="match status" value="1"/>
</dbReference>
<accession>A0ABS2F0V9</accession>
<sequence length="322" mass="34654">MRVTKDDERARRICSLALEFMNAESPVPSSELARDFYPGLAPESFRRAFSRDRAALAACGVTVEEVRAASGESSWRADDGSFVGGAELEPREAAALDVACQPLLDDPAFPLSDDLRLALAKLTRAFAEVGAGVAAGPAAVEGRAFTELRHCLLAGCAARVCYQDARGHASERVIAPYGLFELRGHRYLVAGRLDNQGGVVGGGERTYRTDRVLQAEALPAVPVDVPPDFSPRDWRRLPFQIGDPVVDARFLVPPERMTDVRRAAGSQGSFAQDGKRNLWTVEVADLSAAASWAAAQGIRPLAPEGLVRAWESLLEGVLRDAS</sequence>
<dbReference type="PANTHER" id="PTHR34580">
    <property type="match status" value="1"/>
</dbReference>
<dbReference type="RefSeq" id="WP_204792801.1">
    <property type="nucleotide sequence ID" value="NZ_JACSNQ010000003.1"/>
</dbReference>
<evidence type="ECO:0000313" key="2">
    <source>
        <dbReference type="EMBL" id="MBM6774445.1"/>
    </source>
</evidence>
<organism evidence="2 3">
    <name type="scientific">Olsenella profusa</name>
    <dbReference type="NCBI Taxonomy" id="138595"/>
    <lineage>
        <taxon>Bacteria</taxon>
        <taxon>Bacillati</taxon>
        <taxon>Actinomycetota</taxon>
        <taxon>Coriobacteriia</taxon>
        <taxon>Coriobacteriales</taxon>
        <taxon>Atopobiaceae</taxon>
        <taxon>Olsenella</taxon>
    </lineage>
</organism>
<evidence type="ECO:0000313" key="3">
    <source>
        <dbReference type="Proteomes" id="UP000712527"/>
    </source>
</evidence>
<dbReference type="InterPro" id="IPR026881">
    <property type="entry name" value="WYL_dom"/>
</dbReference>
<dbReference type="PROSITE" id="PS52050">
    <property type="entry name" value="WYL"/>
    <property type="match status" value="1"/>
</dbReference>
<keyword evidence="3" id="KW-1185">Reference proteome</keyword>
<comment type="caution">
    <text evidence="2">The sequence shown here is derived from an EMBL/GenBank/DDBJ whole genome shotgun (WGS) entry which is preliminary data.</text>
</comment>
<gene>
    <name evidence="2" type="ORF">H9X80_02630</name>
</gene>
<dbReference type="Pfam" id="PF13280">
    <property type="entry name" value="WYL"/>
    <property type="match status" value="1"/>
</dbReference>
<evidence type="ECO:0000259" key="1">
    <source>
        <dbReference type="Pfam" id="PF13280"/>
    </source>
</evidence>
<reference evidence="2 3" key="1">
    <citation type="journal article" date="2021" name="Sci. Rep.">
        <title>The distribution of antibiotic resistance genes in chicken gut microbiota commensals.</title>
        <authorList>
            <person name="Juricova H."/>
            <person name="Matiasovicova J."/>
            <person name="Kubasova T."/>
            <person name="Cejkova D."/>
            <person name="Rychlik I."/>
        </authorList>
    </citation>
    <scope>NUCLEOTIDE SEQUENCE [LARGE SCALE GENOMIC DNA]</scope>
    <source>
        <strain evidence="2 3">An794</strain>
    </source>
</reference>
<feature type="domain" description="WYL" evidence="1">
    <location>
        <begin position="144"/>
        <end position="216"/>
    </location>
</feature>
<name>A0ABS2F0V9_9ACTN</name>
<protein>
    <submittedName>
        <fullName evidence="2">WYL domain-containing protein</fullName>
    </submittedName>
</protein>
<dbReference type="EMBL" id="JACSNQ010000003">
    <property type="protein sequence ID" value="MBM6774445.1"/>
    <property type="molecule type" value="Genomic_DNA"/>
</dbReference>